<accession>A0ABN8LG56</accession>
<dbReference type="EMBL" id="CALNXI010000009">
    <property type="protein sequence ID" value="CAH3014425.1"/>
    <property type="molecule type" value="Genomic_DNA"/>
</dbReference>
<dbReference type="InterPro" id="IPR044822">
    <property type="entry name" value="Myb_DNA-bind_4"/>
</dbReference>
<feature type="domain" description="Myb/SANT-like DNA-binding" evidence="2">
    <location>
        <begin position="13"/>
        <end position="97"/>
    </location>
</feature>
<keyword evidence="4" id="KW-1185">Reference proteome</keyword>
<dbReference type="PANTHER" id="PTHR47595:SF1">
    <property type="entry name" value="MYB_SANT-LIKE DNA-BINDING DOMAIN-CONTAINING PROTEIN"/>
    <property type="match status" value="1"/>
</dbReference>
<evidence type="ECO:0000256" key="1">
    <source>
        <dbReference type="SAM" id="Coils"/>
    </source>
</evidence>
<name>A0ABN8LG56_9CNID</name>
<feature type="non-terminal residue" evidence="3">
    <location>
        <position position="1"/>
    </location>
</feature>
<sequence length="106" mass="12352">SEESSSKPLGPRKVRLLISVWNEYFPISKRHNSSVSERISKQLNQMLPEQNLRCVRTLQQCKAKIKNLEDEFKKIKDHNNKSGNDRITFPYFDDINEVLGCKPGDF</sequence>
<comment type="caution">
    <text evidence="3">The sequence shown here is derived from an EMBL/GenBank/DDBJ whole genome shotgun (WGS) entry which is preliminary data.</text>
</comment>
<dbReference type="Proteomes" id="UP001159427">
    <property type="component" value="Unassembled WGS sequence"/>
</dbReference>
<keyword evidence="1" id="KW-0175">Coiled coil</keyword>
<dbReference type="Gene3D" id="1.10.10.60">
    <property type="entry name" value="Homeodomain-like"/>
    <property type="match status" value="1"/>
</dbReference>
<gene>
    <name evidence="3" type="ORF">PEVE_00043675</name>
</gene>
<evidence type="ECO:0000259" key="2">
    <source>
        <dbReference type="Pfam" id="PF13837"/>
    </source>
</evidence>
<organism evidence="3 4">
    <name type="scientific">Porites evermanni</name>
    <dbReference type="NCBI Taxonomy" id="104178"/>
    <lineage>
        <taxon>Eukaryota</taxon>
        <taxon>Metazoa</taxon>
        <taxon>Cnidaria</taxon>
        <taxon>Anthozoa</taxon>
        <taxon>Hexacorallia</taxon>
        <taxon>Scleractinia</taxon>
        <taxon>Fungiina</taxon>
        <taxon>Poritidae</taxon>
        <taxon>Porites</taxon>
    </lineage>
</organism>
<reference evidence="3 4" key="1">
    <citation type="submission" date="2022-05" db="EMBL/GenBank/DDBJ databases">
        <authorList>
            <consortium name="Genoscope - CEA"/>
            <person name="William W."/>
        </authorList>
    </citation>
    <scope>NUCLEOTIDE SEQUENCE [LARGE SCALE GENOMIC DNA]</scope>
</reference>
<dbReference type="PANTHER" id="PTHR47595">
    <property type="entry name" value="HEAT SHOCK 70 KDA PROTEIN 14"/>
    <property type="match status" value="1"/>
</dbReference>
<feature type="coiled-coil region" evidence="1">
    <location>
        <begin position="51"/>
        <end position="78"/>
    </location>
</feature>
<evidence type="ECO:0000313" key="3">
    <source>
        <dbReference type="EMBL" id="CAH3014425.1"/>
    </source>
</evidence>
<proteinExistence type="predicted"/>
<dbReference type="Pfam" id="PF13837">
    <property type="entry name" value="Myb_DNA-bind_4"/>
    <property type="match status" value="1"/>
</dbReference>
<protein>
    <recommendedName>
        <fullName evidence="2">Myb/SANT-like DNA-binding domain-containing protein</fullName>
    </recommendedName>
</protein>
<evidence type="ECO:0000313" key="4">
    <source>
        <dbReference type="Proteomes" id="UP001159427"/>
    </source>
</evidence>